<dbReference type="Gene3D" id="3.40.190.10">
    <property type="entry name" value="Periplasmic binding protein-like II"/>
    <property type="match status" value="1"/>
</dbReference>
<dbReference type="InterPro" id="IPR000914">
    <property type="entry name" value="SBP_5_dom"/>
</dbReference>
<dbReference type="InterPro" id="IPR039424">
    <property type="entry name" value="SBP_5"/>
</dbReference>
<dbReference type="EMBL" id="MHIU01000034">
    <property type="protein sequence ID" value="OGY57404.1"/>
    <property type="molecule type" value="Genomic_DNA"/>
</dbReference>
<evidence type="ECO:0000313" key="6">
    <source>
        <dbReference type="EMBL" id="OGY57404.1"/>
    </source>
</evidence>
<keyword evidence="4" id="KW-0812">Transmembrane</keyword>
<evidence type="ECO:0000256" key="3">
    <source>
        <dbReference type="ARBA" id="ARBA00022729"/>
    </source>
</evidence>
<name>A0A1G1YYN1_9BACT</name>
<dbReference type="GO" id="GO:1904680">
    <property type="term" value="F:peptide transmembrane transporter activity"/>
    <property type="evidence" value="ECO:0007669"/>
    <property type="project" value="TreeGrafter"/>
</dbReference>
<keyword evidence="4" id="KW-0472">Membrane</keyword>
<dbReference type="GO" id="GO:0015833">
    <property type="term" value="P:peptide transport"/>
    <property type="evidence" value="ECO:0007669"/>
    <property type="project" value="TreeGrafter"/>
</dbReference>
<dbReference type="GO" id="GO:0043190">
    <property type="term" value="C:ATP-binding cassette (ABC) transporter complex"/>
    <property type="evidence" value="ECO:0007669"/>
    <property type="project" value="InterPro"/>
</dbReference>
<comment type="similarity">
    <text evidence="1">Belongs to the bacterial solute-binding protein 5 family.</text>
</comment>
<dbReference type="AlphaFoldDB" id="A0A1G1YYN1"/>
<dbReference type="Gene3D" id="3.90.76.10">
    <property type="entry name" value="Dipeptide-binding Protein, Domain 1"/>
    <property type="match status" value="1"/>
</dbReference>
<organism evidence="6 7">
    <name type="scientific">Candidatus Colwellbacteria bacterium RIFCSPHIGHO2_02_FULL_43_15</name>
    <dbReference type="NCBI Taxonomy" id="1797686"/>
    <lineage>
        <taxon>Bacteria</taxon>
        <taxon>Candidatus Colwelliibacteriota</taxon>
    </lineage>
</organism>
<comment type="caution">
    <text evidence="6">The sequence shown here is derived from an EMBL/GenBank/DDBJ whole genome shotgun (WGS) entry which is preliminary data.</text>
</comment>
<evidence type="ECO:0000313" key="7">
    <source>
        <dbReference type="Proteomes" id="UP000178651"/>
    </source>
</evidence>
<dbReference type="Proteomes" id="UP000178651">
    <property type="component" value="Unassembled WGS sequence"/>
</dbReference>
<sequence length="519" mass="59113">MNLTNLYKSWSRNERLIFWGALLVFAVTLIIRTSFYLQSNTLLAPKPGGEFREGVVGQPIFINPVVPGSETDRDLSRLIFSSVTEVAESIKLLEDNRTYNVRLKENIRWQDEEKLTSDDIIFTLQTIQDPGARSPLFTSFQGVTVERVSELEVKFTLQNPYAFFETDHLKNLLIIPKHVFADTPVENLGFSIYGLKPVGSGPYKVVGYKSDEKGVINIMNLAENKNYFGDKPYLAAITFKFYKNTSELLQAYNAGQVDGFGLSTAESLGEVNLRHNTYYLPSSRYYAVFINQSANEKFKDIKIREALNDAVDRDRITKDVFDSHATPLYGPTALTKKPQAQSDLGVLKDLELNLTVPDEPFLVKTGNLIKESWESQGAKVNLKVLSLKNIQEETLRTTDYELLLFGNIVKEGQDLFAFWHSSRRFYPDQNLALYQDKQVDTALESYRKTFDERERMDRLQKISDAIASDAPAVFLYSPDYLYIATPNLGGLDLAKVINTASDRFADITKWYVKTKRIFK</sequence>
<dbReference type="PANTHER" id="PTHR30290:SF9">
    <property type="entry name" value="OLIGOPEPTIDE-BINDING PROTEIN APPA"/>
    <property type="match status" value="1"/>
</dbReference>
<evidence type="ECO:0000256" key="1">
    <source>
        <dbReference type="ARBA" id="ARBA00005695"/>
    </source>
</evidence>
<evidence type="ECO:0000259" key="5">
    <source>
        <dbReference type="Pfam" id="PF00496"/>
    </source>
</evidence>
<keyword evidence="4" id="KW-1133">Transmembrane helix</keyword>
<protein>
    <recommendedName>
        <fullName evidence="5">Solute-binding protein family 5 domain-containing protein</fullName>
    </recommendedName>
</protein>
<keyword evidence="3" id="KW-0732">Signal</keyword>
<dbReference type="PANTHER" id="PTHR30290">
    <property type="entry name" value="PERIPLASMIC BINDING COMPONENT OF ABC TRANSPORTER"/>
    <property type="match status" value="1"/>
</dbReference>
<proteinExistence type="inferred from homology"/>
<dbReference type="PIRSF" id="PIRSF002741">
    <property type="entry name" value="MppA"/>
    <property type="match status" value="1"/>
</dbReference>
<feature type="domain" description="Solute-binding protein family 5" evidence="5">
    <location>
        <begin position="85"/>
        <end position="408"/>
    </location>
</feature>
<keyword evidence="2" id="KW-0813">Transport</keyword>
<feature type="transmembrane region" description="Helical" evidence="4">
    <location>
        <begin position="16"/>
        <end position="37"/>
    </location>
</feature>
<dbReference type="Gene3D" id="3.10.105.10">
    <property type="entry name" value="Dipeptide-binding Protein, Domain 3"/>
    <property type="match status" value="1"/>
</dbReference>
<gene>
    <name evidence="6" type="ORF">A3D47_02250</name>
</gene>
<evidence type="ECO:0000256" key="4">
    <source>
        <dbReference type="SAM" id="Phobius"/>
    </source>
</evidence>
<reference evidence="6 7" key="1">
    <citation type="journal article" date="2016" name="Nat. Commun.">
        <title>Thousands of microbial genomes shed light on interconnected biogeochemical processes in an aquifer system.</title>
        <authorList>
            <person name="Anantharaman K."/>
            <person name="Brown C.T."/>
            <person name="Hug L.A."/>
            <person name="Sharon I."/>
            <person name="Castelle C.J."/>
            <person name="Probst A.J."/>
            <person name="Thomas B.C."/>
            <person name="Singh A."/>
            <person name="Wilkins M.J."/>
            <person name="Karaoz U."/>
            <person name="Brodie E.L."/>
            <person name="Williams K.H."/>
            <person name="Hubbard S.S."/>
            <person name="Banfield J.F."/>
        </authorList>
    </citation>
    <scope>NUCLEOTIDE SEQUENCE [LARGE SCALE GENOMIC DNA]</scope>
</reference>
<evidence type="ECO:0000256" key="2">
    <source>
        <dbReference type="ARBA" id="ARBA00022448"/>
    </source>
</evidence>
<dbReference type="SUPFAM" id="SSF53850">
    <property type="entry name" value="Periplasmic binding protein-like II"/>
    <property type="match status" value="1"/>
</dbReference>
<dbReference type="GO" id="GO:0042597">
    <property type="term" value="C:periplasmic space"/>
    <property type="evidence" value="ECO:0007669"/>
    <property type="project" value="UniProtKB-ARBA"/>
</dbReference>
<dbReference type="Pfam" id="PF00496">
    <property type="entry name" value="SBP_bac_5"/>
    <property type="match status" value="1"/>
</dbReference>
<accession>A0A1G1YYN1</accession>
<dbReference type="InterPro" id="IPR030678">
    <property type="entry name" value="Peptide/Ni-bd"/>
</dbReference>